<dbReference type="PANTHER" id="PTHR22803">
    <property type="entry name" value="MANNOSE, PHOSPHOLIPASE, LECTIN RECEPTOR RELATED"/>
    <property type="match status" value="1"/>
</dbReference>
<dbReference type="AlphaFoldDB" id="O76155"/>
<dbReference type="EMBL" id="AB012579">
    <property type="protein sequence ID" value="BAA32800.1"/>
    <property type="molecule type" value="mRNA"/>
</dbReference>
<protein>
    <submittedName>
        <fullName evidence="4">26-kDa lectin</fullName>
    </submittedName>
</protein>
<organism evidence="4">
    <name type="scientific">Periplaneta americana</name>
    <name type="common">American cockroach</name>
    <name type="synonym">Blatta americana</name>
    <dbReference type="NCBI Taxonomy" id="6978"/>
    <lineage>
        <taxon>Eukaryota</taxon>
        <taxon>Metazoa</taxon>
        <taxon>Ecdysozoa</taxon>
        <taxon>Arthropoda</taxon>
        <taxon>Hexapoda</taxon>
        <taxon>Insecta</taxon>
        <taxon>Pterygota</taxon>
        <taxon>Neoptera</taxon>
        <taxon>Polyneoptera</taxon>
        <taxon>Dictyoptera</taxon>
        <taxon>Blattodea</taxon>
        <taxon>Blattoidea</taxon>
        <taxon>Blattidae</taxon>
        <taxon>Blattinae</taxon>
        <taxon>Periplaneta</taxon>
    </lineage>
</organism>
<keyword evidence="2" id="KW-0732">Signal</keyword>
<keyword evidence="4" id="KW-0430">Lectin</keyword>
<proteinExistence type="evidence at transcript level"/>
<keyword evidence="1" id="KW-1015">Disulfide bond</keyword>
<dbReference type="SUPFAM" id="SSF56436">
    <property type="entry name" value="C-type lectin-like"/>
    <property type="match status" value="1"/>
</dbReference>
<feature type="domain" description="C-type lectin" evidence="3">
    <location>
        <begin position="118"/>
        <end position="244"/>
    </location>
</feature>
<reference evidence="4" key="1">
    <citation type="submission" date="1998-03" db="EMBL/GenBank/DDBJ databases">
        <title>cDNA cloning of 26-kDa lectin.</title>
        <authorList>
            <person name="Arai T."/>
            <person name="Kawasaki K."/>
            <person name="Kubo T."/>
            <person name="Natori S."/>
        </authorList>
    </citation>
    <scope>NUCLEOTIDE SEQUENCE</scope>
</reference>
<dbReference type="CDD" id="cd00037">
    <property type="entry name" value="CLECT"/>
    <property type="match status" value="1"/>
</dbReference>
<evidence type="ECO:0000313" key="4">
    <source>
        <dbReference type="EMBL" id="BAA32800.1"/>
    </source>
</evidence>
<feature type="chain" id="PRO_5004160566" evidence="2">
    <location>
        <begin position="38"/>
        <end position="247"/>
    </location>
</feature>
<dbReference type="PROSITE" id="PS50041">
    <property type="entry name" value="C_TYPE_LECTIN_2"/>
    <property type="match status" value="1"/>
</dbReference>
<dbReference type="InterPro" id="IPR016187">
    <property type="entry name" value="CTDL_fold"/>
</dbReference>
<dbReference type="GO" id="GO:0030246">
    <property type="term" value="F:carbohydrate binding"/>
    <property type="evidence" value="ECO:0007669"/>
    <property type="project" value="UniProtKB-KW"/>
</dbReference>
<evidence type="ECO:0000259" key="3">
    <source>
        <dbReference type="PROSITE" id="PS50041"/>
    </source>
</evidence>
<dbReference type="InterPro" id="IPR016186">
    <property type="entry name" value="C-type_lectin-like/link_sf"/>
</dbReference>
<dbReference type="SMART" id="SM00034">
    <property type="entry name" value="CLECT"/>
    <property type="match status" value="1"/>
</dbReference>
<dbReference type="InterPro" id="IPR050111">
    <property type="entry name" value="C-type_lectin/snaclec_domain"/>
</dbReference>
<evidence type="ECO:0000256" key="1">
    <source>
        <dbReference type="ARBA" id="ARBA00023157"/>
    </source>
</evidence>
<accession>O76155</accession>
<feature type="non-terminal residue" evidence="4">
    <location>
        <position position="1"/>
    </location>
</feature>
<sequence>NPAAPKESLLMSLKTIMFSLLLPVTILILSNVEEIQSKECSLQTPIKFTITSQRNQTGHWTAKVELEHEAKGDNPDVRPFELELEHRSLKCGTGDDIIQIEASIKAPPPRAGPGYELFPGQGYYKFHSKSAIWNDARTICNQEGAHLAIVNSEEESKVLKDIFSRFPKIKDVTYNDFAFIGFHDLYTEGLYLTIYDKPLSSTGFTRWAGVQPDDAGGNEDCGSIHRSGGLNDLVCDKKHAFICEQEL</sequence>
<dbReference type="Gene3D" id="3.10.100.10">
    <property type="entry name" value="Mannose-Binding Protein A, subunit A"/>
    <property type="match status" value="1"/>
</dbReference>
<feature type="signal peptide" evidence="2">
    <location>
        <begin position="1"/>
        <end position="37"/>
    </location>
</feature>
<evidence type="ECO:0000256" key="2">
    <source>
        <dbReference type="SAM" id="SignalP"/>
    </source>
</evidence>
<name>O76155_PERAM</name>
<dbReference type="Pfam" id="PF00059">
    <property type="entry name" value="Lectin_C"/>
    <property type="match status" value="1"/>
</dbReference>
<dbReference type="InterPro" id="IPR018378">
    <property type="entry name" value="C-type_lectin_CS"/>
</dbReference>
<dbReference type="PROSITE" id="PS00615">
    <property type="entry name" value="C_TYPE_LECTIN_1"/>
    <property type="match status" value="1"/>
</dbReference>
<dbReference type="InterPro" id="IPR001304">
    <property type="entry name" value="C-type_lectin-like"/>
</dbReference>